<dbReference type="OrthoDB" id="276323at2759"/>
<proteinExistence type="inferred from homology"/>
<gene>
    <name evidence="3" type="ORF">C7212DRAFT_341543</name>
</gene>
<dbReference type="STRING" id="42249.A0A317SXB1"/>
<comment type="caution">
    <text evidence="3">The sequence shown here is derived from an EMBL/GenBank/DDBJ whole genome shotgun (WGS) entry which is preliminary data.</text>
</comment>
<feature type="region of interest" description="Disordered" evidence="2">
    <location>
        <begin position="642"/>
        <end position="661"/>
    </location>
</feature>
<dbReference type="PROSITE" id="PS50096">
    <property type="entry name" value="IQ"/>
    <property type="match status" value="1"/>
</dbReference>
<dbReference type="PANTHER" id="PTHR12832:SF18">
    <property type="entry name" value="IQ CALMODULIN-BINDING MOTIF DOMAIN PROTEIN (AFU_ORTHOLOGUE AFUA_1G08920)"/>
    <property type="match status" value="1"/>
</dbReference>
<feature type="region of interest" description="Disordered" evidence="2">
    <location>
        <begin position="370"/>
        <end position="435"/>
    </location>
</feature>
<dbReference type="Pfam" id="PF05794">
    <property type="entry name" value="Tcp11"/>
    <property type="match status" value="1"/>
</dbReference>
<feature type="compositionally biased region" description="Basic and acidic residues" evidence="2">
    <location>
        <begin position="370"/>
        <end position="382"/>
    </location>
</feature>
<evidence type="ECO:0000313" key="4">
    <source>
        <dbReference type="Proteomes" id="UP000246991"/>
    </source>
</evidence>
<accession>A0A317SXB1</accession>
<evidence type="ECO:0000256" key="2">
    <source>
        <dbReference type="SAM" id="MobiDB-lite"/>
    </source>
</evidence>
<evidence type="ECO:0000313" key="3">
    <source>
        <dbReference type="EMBL" id="PWW78924.1"/>
    </source>
</evidence>
<sequence>MVSQTSAVSERLLALQQSLSQAQNSRNAILAKIAGSCAGEVAKAKQVAQEIRARREEEARLLRSGVEERMLEAERRRKEVLRERRGKRRERGSSSSMKVDGSSEEEDDGAVAGSLQKIRLGANKPTEMLKEEAATQIQRVYRNYRNREIVRRFLGLGLTIESVRGASFEAISIKFQEEEVQGATARLLKLCGLLEHLEEGQAEIEKACRTFLSAFLILGHPGEVFSDDGESEKVVFTDSLSPQVNANLDHFTQALITKSKDLLIAFESFLSSPTFPPDRSLFAAWDAFNTGFTSWKTRDSEILINIMVAQYAELDLIWQKVKDDTEKHVASDFKEGIRENQLLLLLRIRRLAGERTRALIRQAIKEARRTRLPKEEKGDTRPRATPAASDSNSVSTKDNSSSVSSGAVVASVLPAGSPQPPEAPTGAAGQSRFPPMEDGVIFSNRQIVHELALDKDFKLKTRKKGGLERMVEEQARRAFWDVMKEDVLERGELVKWIPGMAGSVKEKLLRLLEPTGSLHRMISDSIDIQIIEQQCRAGSYDYERLFSFVLSILPKICSPARDEDVQALINDTGDYIHRLQRLFDILELLQLDHANFLLMMSARYVIPEAVVYERRLFAADLEAGRTTLTQAKQWLLKAKEEKLQEARPRDPEGVDHPSNRPSSTVIYNHAFAPLVMSLGGPLTPQEVPETFHLDIERIQAYREEFRSLVLGAAMGITIKNILRRDVRSSWKPLKDRISADLSSETPLEPSAIARDLCTFLQETVATPKQVISHVTSAITRIAARSGPQEHQDPVVRVVSNRLYRFVLARLNAGTSKEKVRLAMGGGDTLASFGMAEWVSEVGAFVDRGVALADLNRNCYADWYDGILA</sequence>
<reference evidence="3 4" key="1">
    <citation type="submission" date="2018-03" db="EMBL/GenBank/DDBJ databases">
        <title>Genomes of Pezizomycetes fungi and the evolution of truffles.</title>
        <authorList>
            <person name="Murat C."/>
            <person name="Payen T."/>
            <person name="Noel B."/>
            <person name="Kuo A."/>
            <person name="Martin F.M."/>
        </authorList>
    </citation>
    <scope>NUCLEOTIDE SEQUENCE [LARGE SCALE GENOMIC DNA]</scope>
    <source>
        <strain evidence="3">091103-1</strain>
    </source>
</reference>
<comment type="similarity">
    <text evidence="1">Belongs to the TCP11 family.</text>
</comment>
<keyword evidence="4" id="KW-1185">Reference proteome</keyword>
<feature type="compositionally biased region" description="Basic and acidic residues" evidence="2">
    <location>
        <begin position="73"/>
        <end position="83"/>
    </location>
</feature>
<evidence type="ECO:0000256" key="1">
    <source>
        <dbReference type="ARBA" id="ARBA00010954"/>
    </source>
</evidence>
<organism evidence="3 4">
    <name type="scientific">Tuber magnatum</name>
    <name type="common">white Piedmont truffle</name>
    <dbReference type="NCBI Taxonomy" id="42249"/>
    <lineage>
        <taxon>Eukaryota</taxon>
        <taxon>Fungi</taxon>
        <taxon>Dikarya</taxon>
        <taxon>Ascomycota</taxon>
        <taxon>Pezizomycotina</taxon>
        <taxon>Pezizomycetes</taxon>
        <taxon>Pezizales</taxon>
        <taxon>Tuberaceae</taxon>
        <taxon>Tuber</taxon>
    </lineage>
</organism>
<dbReference type="PANTHER" id="PTHR12832">
    <property type="entry name" value="TESTIS-SPECIFIC PROTEIN PBS13 T-COMPLEX 11"/>
    <property type="match status" value="1"/>
</dbReference>
<dbReference type="AlphaFoldDB" id="A0A317SXB1"/>
<feature type="compositionally biased region" description="Low complexity" evidence="2">
    <location>
        <begin position="389"/>
        <end position="416"/>
    </location>
</feature>
<feature type="compositionally biased region" description="Basic and acidic residues" evidence="2">
    <location>
        <begin position="642"/>
        <end position="658"/>
    </location>
</feature>
<dbReference type="InterPro" id="IPR008862">
    <property type="entry name" value="Tcp11"/>
</dbReference>
<protein>
    <submittedName>
        <fullName evidence="3">Tcp11-domain-containing protein</fullName>
    </submittedName>
</protein>
<name>A0A317SXB1_9PEZI</name>
<dbReference type="Proteomes" id="UP000246991">
    <property type="component" value="Unassembled WGS sequence"/>
</dbReference>
<dbReference type="EMBL" id="PYWC01000011">
    <property type="protein sequence ID" value="PWW78924.1"/>
    <property type="molecule type" value="Genomic_DNA"/>
</dbReference>
<feature type="region of interest" description="Disordered" evidence="2">
    <location>
        <begin position="73"/>
        <end position="111"/>
    </location>
</feature>
<dbReference type="GO" id="GO:0010737">
    <property type="term" value="P:protein kinase A signaling"/>
    <property type="evidence" value="ECO:0007669"/>
    <property type="project" value="TreeGrafter"/>
</dbReference>